<sequence>MELDGSLRRDGCVLRYSDTAGSGIPVVFIHGAGADHAMFESQRDVLRAAGFRVVLFDLRGHGASRPSTAAITADVLVSDVEALIAHLGLSRPVLIGLSLGGNIAQRLVRQAPNGYRALGVLDSTWNTGPLSWIERSSLRLAAPLLRLIPARSLPGVMADASAVTEPARAYLRRAFAAISKAEFLRIWRATTEFVEPDSDYRTQLPLLLMRGEMDRTGNIETSMPQWAIAEGVAGVVIPDAGHVVTLDAPESVNAALVAFLRYLT</sequence>
<proteinExistence type="predicted"/>
<name>A0A1S1LIM4_MYCCH</name>
<accession>A0A1S1LIM4</accession>
<dbReference type="Gene3D" id="3.40.50.1820">
    <property type="entry name" value="alpha/beta hydrolase"/>
    <property type="match status" value="1"/>
</dbReference>
<dbReference type="PRINTS" id="PR00111">
    <property type="entry name" value="ABHYDROLASE"/>
</dbReference>
<gene>
    <name evidence="2" type="ORF">BKG82_18100</name>
</gene>
<comment type="caution">
    <text evidence="2">The sequence shown here is derived from an EMBL/GenBank/DDBJ whole genome shotgun (WGS) entry which is preliminary data.</text>
</comment>
<dbReference type="SUPFAM" id="SSF53474">
    <property type="entry name" value="alpha/beta-Hydrolases"/>
    <property type="match status" value="1"/>
</dbReference>
<organism evidence="2 3">
    <name type="scientific">Mycobacteroides chelonae</name>
    <name type="common">Mycobacterium chelonae</name>
    <dbReference type="NCBI Taxonomy" id="1774"/>
    <lineage>
        <taxon>Bacteria</taxon>
        <taxon>Bacillati</taxon>
        <taxon>Actinomycetota</taxon>
        <taxon>Actinomycetes</taxon>
        <taxon>Mycobacteriales</taxon>
        <taxon>Mycobacteriaceae</taxon>
        <taxon>Mycobacteroides</taxon>
    </lineage>
</organism>
<evidence type="ECO:0000313" key="3">
    <source>
        <dbReference type="Proteomes" id="UP000180043"/>
    </source>
</evidence>
<dbReference type="Pfam" id="PF12697">
    <property type="entry name" value="Abhydrolase_6"/>
    <property type="match status" value="1"/>
</dbReference>
<evidence type="ECO:0000259" key="1">
    <source>
        <dbReference type="Pfam" id="PF12697"/>
    </source>
</evidence>
<dbReference type="Proteomes" id="UP000180043">
    <property type="component" value="Unassembled WGS sequence"/>
</dbReference>
<protein>
    <submittedName>
        <fullName evidence="2">Alpha/beta hydrolase</fullName>
    </submittedName>
</protein>
<reference evidence="2 3" key="1">
    <citation type="submission" date="2016-10" db="EMBL/GenBank/DDBJ databases">
        <title>Evaluation of Human, Veterinary and Environmental Mycobacterium chelonae Isolates by Core Genome Phylogenomic Analysis, Targeted Gene Comparison, and Anti-microbial Susceptibility Patterns: A Tale of Mistaken Identities.</title>
        <authorList>
            <person name="Fogelson S.B."/>
            <person name="Camus A.C."/>
            <person name="Lorenz W."/>
            <person name="Vasireddy R."/>
            <person name="Vasireddy S."/>
            <person name="Smith T."/>
            <person name="Brown-Elliott B.A."/>
            <person name="Wallace R.J.Jr."/>
            <person name="Hasan N.A."/>
            <person name="Reischl U."/>
            <person name="Sanchez S."/>
        </authorList>
    </citation>
    <scope>NUCLEOTIDE SEQUENCE [LARGE SCALE GENOMIC DNA]</scope>
    <source>
        <strain evidence="2 3">15515</strain>
    </source>
</reference>
<dbReference type="AlphaFoldDB" id="A0A1S1LIM4"/>
<dbReference type="GO" id="GO:0016787">
    <property type="term" value="F:hydrolase activity"/>
    <property type="evidence" value="ECO:0007669"/>
    <property type="project" value="UniProtKB-KW"/>
</dbReference>
<dbReference type="InterPro" id="IPR050228">
    <property type="entry name" value="Carboxylesterase_BioH"/>
</dbReference>
<dbReference type="InterPro" id="IPR029058">
    <property type="entry name" value="AB_hydrolase_fold"/>
</dbReference>
<dbReference type="EMBL" id="MLIQ01000017">
    <property type="protein sequence ID" value="OHU54185.1"/>
    <property type="molecule type" value="Genomic_DNA"/>
</dbReference>
<dbReference type="PANTHER" id="PTHR43194:SF2">
    <property type="entry name" value="PEROXISOMAL MEMBRANE PROTEIN LPX1"/>
    <property type="match status" value="1"/>
</dbReference>
<keyword evidence="2" id="KW-0378">Hydrolase</keyword>
<feature type="domain" description="AB hydrolase-1" evidence="1">
    <location>
        <begin position="26"/>
        <end position="255"/>
    </location>
</feature>
<evidence type="ECO:0000313" key="2">
    <source>
        <dbReference type="EMBL" id="OHU54185.1"/>
    </source>
</evidence>
<dbReference type="InterPro" id="IPR000073">
    <property type="entry name" value="AB_hydrolase_1"/>
</dbReference>
<dbReference type="PANTHER" id="PTHR43194">
    <property type="entry name" value="HYDROLASE ALPHA/BETA FOLD FAMILY"/>
    <property type="match status" value="1"/>
</dbReference>